<dbReference type="InterPro" id="IPR012348">
    <property type="entry name" value="RNR-like"/>
</dbReference>
<name>M4ZPM9_9BRAD</name>
<organism evidence="2 3">
    <name type="scientific">Bradyrhizobium oligotrophicum S58</name>
    <dbReference type="NCBI Taxonomy" id="1245469"/>
    <lineage>
        <taxon>Bacteria</taxon>
        <taxon>Pseudomonadati</taxon>
        <taxon>Pseudomonadota</taxon>
        <taxon>Alphaproteobacteria</taxon>
        <taxon>Hyphomicrobiales</taxon>
        <taxon>Nitrobacteraceae</taxon>
        <taxon>Bradyrhizobium</taxon>
    </lineage>
</organism>
<keyword evidence="3" id="KW-1185">Reference proteome</keyword>
<evidence type="ECO:0000313" key="3">
    <source>
        <dbReference type="Proteomes" id="UP000011841"/>
    </source>
</evidence>
<evidence type="ECO:0008006" key="4">
    <source>
        <dbReference type="Google" id="ProtNLM"/>
    </source>
</evidence>
<dbReference type="Gene3D" id="1.10.620.20">
    <property type="entry name" value="Ribonucleotide Reductase, subunit A"/>
    <property type="match status" value="1"/>
</dbReference>
<dbReference type="eggNOG" id="ENOG502Z9VP">
    <property type="taxonomic scope" value="Bacteria"/>
</dbReference>
<dbReference type="PATRIC" id="fig|1245469.3.peg.2211"/>
<dbReference type="SUPFAM" id="SSF47240">
    <property type="entry name" value="Ferritin-like"/>
    <property type="match status" value="1"/>
</dbReference>
<dbReference type="STRING" id="1245469.S58_21590"/>
<sequence length="319" mass="35875">MGINVDTPPASSRRQAHWEKSSSIRSRPRRVLRGWSPDEHFYPIARQPIALHALVTAKGHDARQRVLLQSLYKFLNDIAFVETRVVNEVALAIANDRLPWPFPADLRADVLTVLIDEGYHAYVAIDFMEQVRRLTGVDPLTLPPTLAIEQAIANALVKLPAELHPALRTIAVCIAENSVTKELIDVHREEGLNETFHAVNSDHMVDEVRHCLIFADVLRHLWSVLTTDQRRAIGVILPDFLGDYLNLSLQKQFDMKILATIGLSAAEIETVIAATHLEQDLATYRNVNPIVDKVVTFLRNCGVLDDQVIRATFAEKQLI</sequence>
<dbReference type="KEGG" id="aol:S58_21590"/>
<gene>
    <name evidence="2" type="ORF">S58_21590</name>
</gene>
<dbReference type="Pfam" id="PF11583">
    <property type="entry name" value="AurF"/>
    <property type="match status" value="1"/>
</dbReference>
<reference evidence="2 3" key="1">
    <citation type="journal article" date="2013" name="Appl. Environ. Microbiol.">
        <title>Genome analysis suggests that the soil oligotrophic bacterium Agromonas oligotrophica (Bradyrhizobium oligotrophicum) is a nitrogen-fixing symbiont of Aeschynomene indica.</title>
        <authorList>
            <person name="Okubo T."/>
            <person name="Fukushima S."/>
            <person name="Itakura M."/>
            <person name="Oshima K."/>
            <person name="Longtonglang A."/>
            <person name="Teaumroong N."/>
            <person name="Mitsui H."/>
            <person name="Hattori M."/>
            <person name="Hattori R."/>
            <person name="Hattori T."/>
            <person name="Minamisawa K."/>
        </authorList>
    </citation>
    <scope>NUCLEOTIDE SEQUENCE [LARGE SCALE GENOMIC DNA]</scope>
    <source>
        <strain evidence="2 3">S58</strain>
    </source>
</reference>
<dbReference type="RefSeq" id="WP_015665291.1">
    <property type="nucleotide sequence ID" value="NC_020453.1"/>
</dbReference>
<accession>M4ZPM9</accession>
<evidence type="ECO:0000313" key="2">
    <source>
        <dbReference type="EMBL" id="BAM88165.1"/>
    </source>
</evidence>
<dbReference type="Proteomes" id="UP000011841">
    <property type="component" value="Chromosome"/>
</dbReference>
<dbReference type="InterPro" id="IPR025859">
    <property type="entry name" value="AurF/CmlI"/>
</dbReference>
<dbReference type="HOGENOM" id="CLU_070509_0_0_5"/>
<dbReference type="EMBL" id="AP012603">
    <property type="protein sequence ID" value="BAM88165.1"/>
    <property type="molecule type" value="Genomic_DNA"/>
</dbReference>
<feature type="region of interest" description="Disordered" evidence="1">
    <location>
        <begin position="1"/>
        <end position="22"/>
    </location>
</feature>
<dbReference type="OrthoDB" id="8437084at2"/>
<dbReference type="AlphaFoldDB" id="M4ZPM9"/>
<dbReference type="GO" id="GO:0016491">
    <property type="term" value="F:oxidoreductase activity"/>
    <property type="evidence" value="ECO:0007669"/>
    <property type="project" value="InterPro"/>
</dbReference>
<dbReference type="GeneID" id="301816065"/>
<protein>
    <recommendedName>
        <fullName evidence="4">p-aminobenzoate N-oxygenase AurF</fullName>
    </recommendedName>
</protein>
<dbReference type="InterPro" id="IPR009078">
    <property type="entry name" value="Ferritin-like_SF"/>
</dbReference>
<evidence type="ECO:0000256" key="1">
    <source>
        <dbReference type="SAM" id="MobiDB-lite"/>
    </source>
</evidence>
<proteinExistence type="predicted"/>